<keyword evidence="7" id="KW-1185">Reference proteome</keyword>
<keyword evidence="1" id="KW-0805">Transcription regulation</keyword>
<keyword evidence="2 4" id="KW-0238">DNA-binding</keyword>
<sequence>MSRQDWAEAALAALADGGLAAVAVEPLAIRLGTTKGSFYWHFANREALVQAAVERWADEHTEALIRQLEPVSDPATRLRQLFEAAIGSGRISRAELALLAHADDPLVAPVLSRVTARRVDFIAACYAETGVPPGDARRHAVLAYTAHIGLIQAQRASGGTLLADRDRPAYLDFLYRVISVERPPRR</sequence>
<name>A0ABN2J3S2_9ACTN</name>
<comment type="caution">
    <text evidence="6">The sequence shown here is derived from an EMBL/GenBank/DDBJ whole genome shotgun (WGS) entry which is preliminary data.</text>
</comment>
<evidence type="ECO:0000256" key="3">
    <source>
        <dbReference type="ARBA" id="ARBA00023163"/>
    </source>
</evidence>
<evidence type="ECO:0000256" key="4">
    <source>
        <dbReference type="PROSITE-ProRule" id="PRU00335"/>
    </source>
</evidence>
<reference evidence="6 7" key="1">
    <citation type="journal article" date="2019" name="Int. J. Syst. Evol. Microbiol.">
        <title>The Global Catalogue of Microorganisms (GCM) 10K type strain sequencing project: providing services to taxonomists for standard genome sequencing and annotation.</title>
        <authorList>
            <consortium name="The Broad Institute Genomics Platform"/>
            <consortium name="The Broad Institute Genome Sequencing Center for Infectious Disease"/>
            <person name="Wu L."/>
            <person name="Ma J."/>
        </authorList>
    </citation>
    <scope>NUCLEOTIDE SEQUENCE [LARGE SCALE GENOMIC DNA]</scope>
    <source>
        <strain evidence="6 7">JCM 14718</strain>
    </source>
</reference>
<protein>
    <submittedName>
        <fullName evidence="6">TetR/AcrR family transcriptional regulator</fullName>
    </submittedName>
</protein>
<dbReference type="InterPro" id="IPR001647">
    <property type="entry name" value="HTH_TetR"/>
</dbReference>
<dbReference type="Gene3D" id="1.10.357.10">
    <property type="entry name" value="Tetracycline Repressor, domain 2"/>
    <property type="match status" value="1"/>
</dbReference>
<gene>
    <name evidence="6" type="ORF">GCM10009765_77420</name>
</gene>
<dbReference type="PANTHER" id="PTHR47506:SF1">
    <property type="entry name" value="HTH-TYPE TRANSCRIPTIONAL REGULATOR YJDC"/>
    <property type="match status" value="1"/>
</dbReference>
<feature type="DNA-binding region" description="H-T-H motif" evidence="4">
    <location>
        <begin position="23"/>
        <end position="42"/>
    </location>
</feature>
<evidence type="ECO:0000313" key="7">
    <source>
        <dbReference type="Proteomes" id="UP001500618"/>
    </source>
</evidence>
<proteinExistence type="predicted"/>
<dbReference type="Proteomes" id="UP001500618">
    <property type="component" value="Unassembled WGS sequence"/>
</dbReference>
<organism evidence="6 7">
    <name type="scientific">Fodinicola feengrottensis</name>
    <dbReference type="NCBI Taxonomy" id="435914"/>
    <lineage>
        <taxon>Bacteria</taxon>
        <taxon>Bacillati</taxon>
        <taxon>Actinomycetota</taxon>
        <taxon>Actinomycetes</taxon>
        <taxon>Mycobacteriales</taxon>
        <taxon>Fodinicola</taxon>
    </lineage>
</organism>
<dbReference type="EMBL" id="BAAANY010000042">
    <property type="protein sequence ID" value="GAA1717407.1"/>
    <property type="molecule type" value="Genomic_DNA"/>
</dbReference>
<accession>A0ABN2J3S2</accession>
<dbReference type="SUPFAM" id="SSF46689">
    <property type="entry name" value="Homeodomain-like"/>
    <property type="match status" value="1"/>
</dbReference>
<evidence type="ECO:0000256" key="2">
    <source>
        <dbReference type="ARBA" id="ARBA00023125"/>
    </source>
</evidence>
<feature type="domain" description="HTH tetR-type" evidence="5">
    <location>
        <begin position="1"/>
        <end position="60"/>
    </location>
</feature>
<evidence type="ECO:0000313" key="6">
    <source>
        <dbReference type="EMBL" id="GAA1717407.1"/>
    </source>
</evidence>
<dbReference type="PANTHER" id="PTHR47506">
    <property type="entry name" value="TRANSCRIPTIONAL REGULATORY PROTEIN"/>
    <property type="match status" value="1"/>
</dbReference>
<keyword evidence="3" id="KW-0804">Transcription</keyword>
<dbReference type="InterPro" id="IPR009057">
    <property type="entry name" value="Homeodomain-like_sf"/>
</dbReference>
<evidence type="ECO:0000259" key="5">
    <source>
        <dbReference type="PROSITE" id="PS50977"/>
    </source>
</evidence>
<dbReference type="PROSITE" id="PS50977">
    <property type="entry name" value="HTH_TETR_2"/>
    <property type="match status" value="1"/>
</dbReference>
<evidence type="ECO:0000256" key="1">
    <source>
        <dbReference type="ARBA" id="ARBA00023015"/>
    </source>
</evidence>
<dbReference type="Pfam" id="PF00440">
    <property type="entry name" value="TetR_N"/>
    <property type="match status" value="1"/>
</dbReference>